<keyword evidence="5 7" id="KW-0697">Rotamase</keyword>
<evidence type="ECO:0000256" key="4">
    <source>
        <dbReference type="ARBA" id="ARBA00022803"/>
    </source>
</evidence>
<proteinExistence type="evidence at transcript level"/>
<evidence type="ECO:0000256" key="7">
    <source>
        <dbReference type="PROSITE-ProRule" id="PRU00277"/>
    </source>
</evidence>
<dbReference type="Gene3D" id="1.25.40.10">
    <property type="entry name" value="Tetratricopeptide repeat domain"/>
    <property type="match status" value="1"/>
</dbReference>
<name>A0A977IVN7_LOCMI</name>
<protein>
    <recommendedName>
        <fullName evidence="2 7">peptidylprolyl isomerase</fullName>
        <ecNumber evidence="2 7">5.2.1.8</ecNumber>
    </recommendedName>
</protein>
<dbReference type="InterPro" id="IPR011990">
    <property type="entry name" value="TPR-like_helical_dom_sf"/>
</dbReference>
<dbReference type="EMBL" id="OL311484">
    <property type="protein sequence ID" value="UWK01889.1"/>
    <property type="molecule type" value="mRNA"/>
</dbReference>
<accession>A0A977IVN7</accession>
<dbReference type="FunFam" id="3.10.50.40:FF:000006">
    <property type="entry name" value="Peptidyl-prolyl cis-trans isomerase"/>
    <property type="match status" value="1"/>
</dbReference>
<evidence type="ECO:0000256" key="1">
    <source>
        <dbReference type="ARBA" id="ARBA00000971"/>
    </source>
</evidence>
<evidence type="ECO:0000256" key="8">
    <source>
        <dbReference type="SAM" id="MobiDB-lite"/>
    </source>
</evidence>
<dbReference type="EC" id="5.2.1.8" evidence="2 7"/>
<dbReference type="SUPFAM" id="SSF48452">
    <property type="entry name" value="TPR-like"/>
    <property type="match status" value="1"/>
</dbReference>
<gene>
    <name evidence="10" type="primary">FKBP35</name>
</gene>
<evidence type="ECO:0000256" key="3">
    <source>
        <dbReference type="ARBA" id="ARBA00022737"/>
    </source>
</evidence>
<dbReference type="InterPro" id="IPR050754">
    <property type="entry name" value="FKBP4/5/8-like"/>
</dbReference>
<evidence type="ECO:0000259" key="9">
    <source>
        <dbReference type="PROSITE" id="PS50059"/>
    </source>
</evidence>
<evidence type="ECO:0000256" key="6">
    <source>
        <dbReference type="ARBA" id="ARBA00023235"/>
    </source>
</evidence>
<dbReference type="PANTHER" id="PTHR46512">
    <property type="entry name" value="PEPTIDYLPROLYL ISOMERASE"/>
    <property type="match status" value="1"/>
</dbReference>
<dbReference type="SMART" id="SM00028">
    <property type="entry name" value="TPR"/>
    <property type="match status" value="3"/>
</dbReference>
<feature type="region of interest" description="Disordered" evidence="8">
    <location>
        <begin position="1"/>
        <end position="46"/>
    </location>
</feature>
<feature type="compositionally biased region" description="Basic and acidic residues" evidence="8">
    <location>
        <begin position="174"/>
        <end position="189"/>
    </location>
</feature>
<dbReference type="SUPFAM" id="SSF54534">
    <property type="entry name" value="FKBP-like"/>
    <property type="match status" value="1"/>
</dbReference>
<dbReference type="AlphaFoldDB" id="A0A977IVN7"/>
<keyword evidence="6 7" id="KW-0413">Isomerase</keyword>
<feature type="region of interest" description="Disordered" evidence="8">
    <location>
        <begin position="168"/>
        <end position="189"/>
    </location>
</feature>
<feature type="compositionally biased region" description="Basic and acidic residues" evidence="8">
    <location>
        <begin position="23"/>
        <end position="33"/>
    </location>
</feature>
<keyword evidence="3" id="KW-0677">Repeat</keyword>
<dbReference type="PROSITE" id="PS50059">
    <property type="entry name" value="FKBP_PPIASE"/>
    <property type="match status" value="1"/>
</dbReference>
<dbReference type="Gene3D" id="3.10.50.40">
    <property type="match status" value="1"/>
</dbReference>
<dbReference type="Pfam" id="PF00254">
    <property type="entry name" value="FKBP_C"/>
    <property type="match status" value="1"/>
</dbReference>
<keyword evidence="4" id="KW-0802">TPR repeat</keyword>
<dbReference type="GO" id="GO:0003755">
    <property type="term" value="F:peptidyl-prolyl cis-trans isomerase activity"/>
    <property type="evidence" value="ECO:0007669"/>
    <property type="project" value="UniProtKB-KW"/>
</dbReference>
<organism evidence="10">
    <name type="scientific">Locusta migratoria manilensis</name>
    <name type="common">Oriental migratory locust</name>
    <dbReference type="NCBI Taxonomy" id="229990"/>
    <lineage>
        <taxon>Eukaryota</taxon>
        <taxon>Metazoa</taxon>
        <taxon>Ecdysozoa</taxon>
        <taxon>Arthropoda</taxon>
        <taxon>Hexapoda</taxon>
        <taxon>Insecta</taxon>
        <taxon>Pterygota</taxon>
        <taxon>Neoptera</taxon>
        <taxon>Polyneoptera</taxon>
        <taxon>Orthoptera</taxon>
        <taxon>Caelifera</taxon>
        <taxon>Acrididea</taxon>
        <taxon>Acridomorpha</taxon>
        <taxon>Acridoidea</taxon>
        <taxon>Acrididae</taxon>
        <taxon>Oedipodinae</taxon>
        <taxon>Locusta</taxon>
    </lineage>
</organism>
<evidence type="ECO:0000256" key="2">
    <source>
        <dbReference type="ARBA" id="ARBA00013194"/>
    </source>
</evidence>
<sequence>MASPMADEDKSSLATASASIVEQPKDETAKEDVMPPPASSSNDKENVLEEIDLLGNGKVIKSILRRGTGETAPIGNEVTVHYRGTLLDGTEFDSSYSRKDPFTFTLGAGHVIKGWDVGVASMCKGEIAELLIQPDFAYGERGSPGSIPPNAVLKFKVELLKFAPKKKDKTMMSSEERLEAASASKEEGNKAFKSGDIEGASRMYAEAKDMLEGSEEWADAHAAAAKPLKLSVHLNLASCFLKSEAWLECVLECTAALKLDNGSVKALFRRGVARTHLAEYDTAKVDLIAAAKADPRNVEIRKALDECKKAAAEYERVSSQTYAKMFAK</sequence>
<dbReference type="InterPro" id="IPR046357">
    <property type="entry name" value="PPIase_dom_sf"/>
</dbReference>
<dbReference type="InterPro" id="IPR019734">
    <property type="entry name" value="TPR_rpt"/>
</dbReference>
<comment type="catalytic activity">
    <reaction evidence="1 7">
        <text>[protein]-peptidylproline (omega=180) = [protein]-peptidylproline (omega=0)</text>
        <dbReference type="Rhea" id="RHEA:16237"/>
        <dbReference type="Rhea" id="RHEA-COMP:10747"/>
        <dbReference type="Rhea" id="RHEA-COMP:10748"/>
        <dbReference type="ChEBI" id="CHEBI:83833"/>
        <dbReference type="ChEBI" id="CHEBI:83834"/>
        <dbReference type="EC" id="5.2.1.8"/>
    </reaction>
</comment>
<reference evidence="10" key="1">
    <citation type="submission" date="2021-10" db="EMBL/GenBank/DDBJ databases">
        <authorList>
            <person name="Zhang N."/>
        </authorList>
    </citation>
    <scope>NUCLEOTIDE SEQUENCE</scope>
</reference>
<evidence type="ECO:0000313" key="10">
    <source>
        <dbReference type="EMBL" id="UWK01889.1"/>
    </source>
</evidence>
<feature type="domain" description="PPIase FKBP-type" evidence="9">
    <location>
        <begin position="75"/>
        <end position="163"/>
    </location>
</feature>
<evidence type="ECO:0000256" key="5">
    <source>
        <dbReference type="ARBA" id="ARBA00023110"/>
    </source>
</evidence>
<dbReference type="InterPro" id="IPR001179">
    <property type="entry name" value="PPIase_FKBP_dom"/>
</dbReference>